<dbReference type="InterPro" id="IPR011009">
    <property type="entry name" value="Kinase-like_dom_sf"/>
</dbReference>
<sequence length="425" mass="45994">MSRALKTADDLRRRATYLAEVIDQLYPGADASGQAPPGTRAKRGEPARPYIVVPGRRKPRVLIPAADRKVAAAALSRYARPAARGARLKRDAAVWALRLGVDRLLLPHRVKVGGAEGIDDHLASVLGHEVHLSIHIGPARANRKPVLQILDGDANTVAFAKLGVNPLTRELVDAEVAATKRLSEFCELRLLRVPRLLHAGNWNGHNLMVTSALPAWTAPADLGPARRVNAMRELADACGNSRSPLGESNYAARLRSRLKALTERAEPDADTLQTAGETLLDRFAATEMSFGAWHGDWSPWNTRETDEVIYLWDLERFETGVPYGFDAAHYRLQDDIVTKGTDPTTAVLGLVADAPAILAPMGVAPAEAEATALLYLVDLAARYMGDQAERAGAALGALGRWLLPTLLRHIARQRTAPANGTDGTH</sequence>
<reference evidence="2" key="1">
    <citation type="submission" date="2016-10" db="EMBL/GenBank/DDBJ databases">
        <authorList>
            <person name="Varghese N."/>
            <person name="Submissions S."/>
        </authorList>
    </citation>
    <scope>NUCLEOTIDE SEQUENCE [LARGE SCALE GENOMIC DNA]</scope>
    <source>
        <strain evidence="2">CGMCC 4.3516</strain>
    </source>
</reference>
<gene>
    <name evidence="1" type="ORF">SAMN05216270_103214</name>
</gene>
<dbReference type="EMBL" id="FNAD01000003">
    <property type="protein sequence ID" value="SDD33874.1"/>
    <property type="molecule type" value="Genomic_DNA"/>
</dbReference>
<organism evidence="1 2">
    <name type="scientific">Glycomyces harbinensis</name>
    <dbReference type="NCBI Taxonomy" id="58114"/>
    <lineage>
        <taxon>Bacteria</taxon>
        <taxon>Bacillati</taxon>
        <taxon>Actinomycetota</taxon>
        <taxon>Actinomycetes</taxon>
        <taxon>Glycomycetales</taxon>
        <taxon>Glycomycetaceae</taxon>
        <taxon>Glycomyces</taxon>
    </lineage>
</organism>
<accession>A0A1G6TY64</accession>
<dbReference type="AlphaFoldDB" id="A0A1G6TY64"/>
<dbReference type="SUPFAM" id="SSF56112">
    <property type="entry name" value="Protein kinase-like (PK-like)"/>
    <property type="match status" value="1"/>
</dbReference>
<evidence type="ECO:0000313" key="2">
    <source>
        <dbReference type="Proteomes" id="UP000198949"/>
    </source>
</evidence>
<proteinExistence type="predicted"/>
<dbReference type="OrthoDB" id="8479674at2"/>
<dbReference type="STRING" id="58114.SAMN05216270_103214"/>
<keyword evidence="2" id="KW-1185">Reference proteome</keyword>
<name>A0A1G6TY64_9ACTN</name>
<dbReference type="RefSeq" id="WP_091030888.1">
    <property type="nucleotide sequence ID" value="NZ_FNAD01000003.1"/>
</dbReference>
<protein>
    <recommendedName>
        <fullName evidence="3">Phosphotransferase enzyme family protein</fullName>
    </recommendedName>
</protein>
<evidence type="ECO:0008006" key="3">
    <source>
        <dbReference type="Google" id="ProtNLM"/>
    </source>
</evidence>
<dbReference type="Proteomes" id="UP000198949">
    <property type="component" value="Unassembled WGS sequence"/>
</dbReference>
<evidence type="ECO:0000313" key="1">
    <source>
        <dbReference type="EMBL" id="SDD33874.1"/>
    </source>
</evidence>